<reference evidence="3" key="1">
    <citation type="journal article" date="2020" name="bioRxiv">
        <title>Comparative genomics of Chlamydomonas.</title>
        <authorList>
            <person name="Craig R.J."/>
            <person name="Hasan A.R."/>
            <person name="Ness R.W."/>
            <person name="Keightley P.D."/>
        </authorList>
    </citation>
    <scope>NUCLEOTIDE SEQUENCE</scope>
    <source>
        <strain evidence="3">SAG 7.73</strain>
    </source>
</reference>
<gene>
    <name evidence="3" type="ORF">HXX76_005706</name>
</gene>
<accession>A0A835T363</accession>
<dbReference type="OrthoDB" id="528166at2759"/>
<feature type="signal peptide" evidence="2">
    <location>
        <begin position="1"/>
        <end position="19"/>
    </location>
</feature>
<keyword evidence="1" id="KW-1133">Transmembrane helix</keyword>
<keyword evidence="4" id="KW-1185">Reference proteome</keyword>
<dbReference type="GO" id="GO:0012505">
    <property type="term" value="C:endomembrane system"/>
    <property type="evidence" value="ECO:0007669"/>
    <property type="project" value="TreeGrafter"/>
</dbReference>
<dbReference type="Proteomes" id="UP000650467">
    <property type="component" value="Unassembled WGS sequence"/>
</dbReference>
<keyword evidence="2" id="KW-0732">Signal</keyword>
<protein>
    <submittedName>
        <fullName evidence="3">Uncharacterized protein</fullName>
    </submittedName>
</protein>
<evidence type="ECO:0000256" key="2">
    <source>
        <dbReference type="SAM" id="SignalP"/>
    </source>
</evidence>
<keyword evidence="1" id="KW-0812">Transmembrane</keyword>
<keyword evidence="1" id="KW-0472">Membrane</keyword>
<evidence type="ECO:0000256" key="1">
    <source>
        <dbReference type="SAM" id="Phobius"/>
    </source>
</evidence>
<sequence length="354" mass="36961">MKLSLLLPLCAVLVAVASASPLVLVDSVQHAYLQTGPASAVAKSEVASLCAALTGLVPGSVITADESRQLAGIAKPSALKHPRAFASVNVAGLSPDVLGDLLSNRAHRTVELTGDGCPAMAVVNGLTRISAANPSVKLSVVDHDGVQNCKEDCVEQNLAAASAAAGVDLSGLDLSKSEAKLLAVELASVFAGLKAQLEAVQKRTESGAAQADVELYEVSIMGLKALAAKVGSESEAMTSATNAVLRLVKWAVDSLDAAYEGDVVMQMLFMSKGAARTETMKELVNWKESTRRQLLSATYPGPDEVAQSKQFASKAAAYGAFILLLYFLLAGVWCMCNMPFKQDTLLYGSTKKDS</sequence>
<evidence type="ECO:0000313" key="4">
    <source>
        <dbReference type="Proteomes" id="UP000650467"/>
    </source>
</evidence>
<dbReference type="PANTHER" id="PTHR37735">
    <property type="entry name" value="OS08G0567000 PROTEIN"/>
    <property type="match status" value="1"/>
</dbReference>
<dbReference type="AlphaFoldDB" id="A0A835T363"/>
<organism evidence="3 4">
    <name type="scientific">Chlamydomonas incerta</name>
    <dbReference type="NCBI Taxonomy" id="51695"/>
    <lineage>
        <taxon>Eukaryota</taxon>
        <taxon>Viridiplantae</taxon>
        <taxon>Chlorophyta</taxon>
        <taxon>core chlorophytes</taxon>
        <taxon>Chlorophyceae</taxon>
        <taxon>CS clade</taxon>
        <taxon>Chlamydomonadales</taxon>
        <taxon>Chlamydomonadaceae</taxon>
        <taxon>Chlamydomonas</taxon>
    </lineage>
</organism>
<feature type="chain" id="PRO_5032612095" evidence="2">
    <location>
        <begin position="20"/>
        <end position="354"/>
    </location>
</feature>
<comment type="caution">
    <text evidence="3">The sequence shown here is derived from an EMBL/GenBank/DDBJ whole genome shotgun (WGS) entry which is preliminary data.</text>
</comment>
<name>A0A835T363_CHLIN</name>
<evidence type="ECO:0000313" key="3">
    <source>
        <dbReference type="EMBL" id="KAG2438097.1"/>
    </source>
</evidence>
<dbReference type="EMBL" id="JAEHOC010000010">
    <property type="protein sequence ID" value="KAG2438097.1"/>
    <property type="molecule type" value="Genomic_DNA"/>
</dbReference>
<proteinExistence type="predicted"/>
<dbReference type="PANTHER" id="PTHR37735:SF1">
    <property type="entry name" value="OS08G0567000 PROTEIN"/>
    <property type="match status" value="1"/>
</dbReference>
<feature type="transmembrane region" description="Helical" evidence="1">
    <location>
        <begin position="315"/>
        <end position="336"/>
    </location>
</feature>